<dbReference type="InterPro" id="IPR036412">
    <property type="entry name" value="HAD-like_sf"/>
</dbReference>
<dbReference type="NCBIfam" id="TIGR01494">
    <property type="entry name" value="ATPase_P-type"/>
    <property type="match status" value="1"/>
</dbReference>
<keyword evidence="6 10" id="KW-0067">ATP-binding</keyword>
<feature type="transmembrane region" description="Helical" evidence="10">
    <location>
        <begin position="282"/>
        <end position="302"/>
    </location>
</feature>
<dbReference type="SFLD" id="SFLDF00027">
    <property type="entry name" value="p-type_atpase"/>
    <property type="match status" value="1"/>
</dbReference>
<keyword evidence="8 10" id="KW-1133">Transmembrane helix</keyword>
<organism evidence="13 14">
    <name type="scientific">Xanthobacter agilis</name>
    <dbReference type="NCBI Taxonomy" id="47492"/>
    <lineage>
        <taxon>Bacteria</taxon>
        <taxon>Pseudomonadati</taxon>
        <taxon>Pseudomonadota</taxon>
        <taxon>Alphaproteobacteria</taxon>
        <taxon>Hyphomicrobiales</taxon>
        <taxon>Xanthobacteraceae</taxon>
        <taxon>Xanthobacter</taxon>
    </lineage>
</organism>
<evidence type="ECO:0000256" key="5">
    <source>
        <dbReference type="ARBA" id="ARBA00022741"/>
    </source>
</evidence>
<dbReference type="Pfam" id="PF00702">
    <property type="entry name" value="Hydrolase"/>
    <property type="match status" value="1"/>
</dbReference>
<dbReference type="SUPFAM" id="SSF56784">
    <property type="entry name" value="HAD-like"/>
    <property type="match status" value="1"/>
</dbReference>
<comment type="similarity">
    <text evidence="2 10">Belongs to the cation transport ATPase (P-type) (TC 3.A.3) family. Type IB subfamily.</text>
</comment>
<keyword evidence="10" id="KW-1003">Cell membrane</keyword>
<evidence type="ECO:0000256" key="7">
    <source>
        <dbReference type="ARBA" id="ARBA00022967"/>
    </source>
</evidence>
<dbReference type="NCBIfam" id="TIGR01511">
    <property type="entry name" value="ATPase-IB1_Cu"/>
    <property type="match status" value="1"/>
</dbReference>
<dbReference type="CDD" id="cd02094">
    <property type="entry name" value="P-type_ATPase_Cu-like"/>
    <property type="match status" value="1"/>
</dbReference>
<dbReference type="SMART" id="SM00746">
    <property type="entry name" value="TRASH"/>
    <property type="match status" value="3"/>
</dbReference>
<dbReference type="SUPFAM" id="SSF81653">
    <property type="entry name" value="Calcium ATPase, transduction domain A"/>
    <property type="match status" value="1"/>
</dbReference>
<feature type="transmembrane region" description="Helical" evidence="10">
    <location>
        <begin position="565"/>
        <end position="588"/>
    </location>
</feature>
<keyword evidence="4 10" id="KW-0479">Metal-binding</keyword>
<dbReference type="RefSeq" id="WP_237345697.1">
    <property type="nucleotide sequence ID" value="NZ_JABWGX010000012.1"/>
</dbReference>
<feature type="transmembrane region" description="Helical" evidence="10">
    <location>
        <begin position="909"/>
        <end position="930"/>
    </location>
</feature>
<dbReference type="InterPro" id="IPR059000">
    <property type="entry name" value="ATPase_P-type_domA"/>
</dbReference>
<keyword evidence="14" id="KW-1185">Reference proteome</keyword>
<proteinExistence type="inferred from homology"/>
<evidence type="ECO:0000256" key="3">
    <source>
        <dbReference type="ARBA" id="ARBA00022692"/>
    </source>
</evidence>
<protein>
    <submittedName>
        <fullName evidence="13">Cu+-exporting ATPase</fullName>
    </submittedName>
</protein>
<dbReference type="Gene3D" id="3.40.1110.10">
    <property type="entry name" value="Calcium-transporting ATPase, cytoplasmic domain N"/>
    <property type="match status" value="1"/>
</dbReference>
<dbReference type="InterPro" id="IPR045800">
    <property type="entry name" value="HMBD"/>
</dbReference>
<feature type="region of interest" description="Disordered" evidence="11">
    <location>
        <begin position="1"/>
        <end position="41"/>
    </location>
</feature>
<dbReference type="PANTHER" id="PTHR43520">
    <property type="entry name" value="ATP7, ISOFORM B"/>
    <property type="match status" value="1"/>
</dbReference>
<dbReference type="SUPFAM" id="SSF47240">
    <property type="entry name" value="Ferritin-like"/>
    <property type="match status" value="3"/>
</dbReference>
<dbReference type="InterPro" id="IPR001757">
    <property type="entry name" value="P_typ_ATPase"/>
</dbReference>
<dbReference type="Gene3D" id="2.70.150.10">
    <property type="entry name" value="Calcium-transporting ATPase, cytoplasmic transduction domain A"/>
    <property type="match status" value="1"/>
</dbReference>
<keyword evidence="5 10" id="KW-0547">Nucleotide-binding</keyword>
<dbReference type="InterPro" id="IPR007029">
    <property type="entry name" value="YHS_dom"/>
</dbReference>
<feature type="transmembrane region" description="Helical" evidence="10">
    <location>
        <begin position="314"/>
        <end position="332"/>
    </location>
</feature>
<evidence type="ECO:0000256" key="2">
    <source>
        <dbReference type="ARBA" id="ARBA00006024"/>
    </source>
</evidence>
<evidence type="ECO:0000256" key="1">
    <source>
        <dbReference type="ARBA" id="ARBA00004127"/>
    </source>
</evidence>
<dbReference type="EMBL" id="JAUSVY010000007">
    <property type="protein sequence ID" value="MDQ0506272.1"/>
    <property type="molecule type" value="Genomic_DNA"/>
</dbReference>
<dbReference type="PRINTS" id="PR00119">
    <property type="entry name" value="CATATPASE"/>
</dbReference>
<dbReference type="PROSITE" id="PS00154">
    <property type="entry name" value="ATPASE_E1_E2"/>
    <property type="match status" value="1"/>
</dbReference>
<dbReference type="InterPro" id="IPR018303">
    <property type="entry name" value="ATPase_P-typ_P_site"/>
</dbReference>
<dbReference type="SFLD" id="SFLDG00002">
    <property type="entry name" value="C1.7:_P-type_atpase_like"/>
    <property type="match status" value="1"/>
</dbReference>
<feature type="domain" description="TRASH" evidence="12">
    <location>
        <begin position="178"/>
        <end position="216"/>
    </location>
</feature>
<dbReference type="Pfam" id="PF04945">
    <property type="entry name" value="YHS"/>
    <property type="match status" value="3"/>
</dbReference>
<feature type="transmembrane region" description="Helical" evidence="10">
    <location>
        <begin position="881"/>
        <end position="903"/>
    </location>
</feature>
<evidence type="ECO:0000256" key="8">
    <source>
        <dbReference type="ARBA" id="ARBA00022989"/>
    </source>
</evidence>
<dbReference type="InterPro" id="IPR009078">
    <property type="entry name" value="Ferritin-like_SF"/>
</dbReference>
<feature type="domain" description="TRASH" evidence="12">
    <location>
        <begin position="129"/>
        <end position="169"/>
    </location>
</feature>
<feature type="compositionally biased region" description="Low complexity" evidence="11">
    <location>
        <begin position="18"/>
        <end position="40"/>
    </location>
</feature>
<evidence type="ECO:0000259" key="12">
    <source>
        <dbReference type="SMART" id="SM00746"/>
    </source>
</evidence>
<gene>
    <name evidence="13" type="ORF">QOZ94_003081</name>
</gene>
<dbReference type="Pfam" id="PF00122">
    <property type="entry name" value="E1-E2_ATPase"/>
    <property type="match status" value="1"/>
</dbReference>
<dbReference type="SFLD" id="SFLDS00003">
    <property type="entry name" value="Haloacid_Dehalogenase"/>
    <property type="match status" value="1"/>
</dbReference>
<evidence type="ECO:0000256" key="6">
    <source>
        <dbReference type="ARBA" id="ARBA00022840"/>
    </source>
</evidence>
<comment type="caution">
    <text evidence="13">The sequence shown here is derived from an EMBL/GenBank/DDBJ whole genome shotgun (WGS) entry which is preliminary data.</text>
</comment>
<dbReference type="InterPro" id="IPR008250">
    <property type="entry name" value="ATPase_P-typ_transduc_dom_A_sf"/>
</dbReference>
<keyword evidence="7" id="KW-1278">Translocase</keyword>
<dbReference type="PANTHER" id="PTHR43520:SF8">
    <property type="entry name" value="P-TYPE CU(+) TRANSPORTER"/>
    <property type="match status" value="1"/>
</dbReference>
<dbReference type="InterPro" id="IPR023299">
    <property type="entry name" value="ATPase_P-typ_cyto_dom_N"/>
</dbReference>
<evidence type="ECO:0000256" key="11">
    <source>
        <dbReference type="SAM" id="MobiDB-lite"/>
    </source>
</evidence>
<sequence>MAHDSEQTGTSACCGGKAPSPDASAPAAPETSPTPEPVSAIDPVCGMQVPVSAGQPSSTFEGKTYVFCCEGCKTTFDADPARAIAHAPPPLVFPTPAPAAKTGACCGGHDHGDNAQAAPAQPATIKVKDPVCGMDVDPSPEAGKPSSTYQGQTFHFCCNGCKTKFEANPEQYLAPVIDPVCGMSVEPAKAKYAARHAGKTYFFCSSSCETKFKADPAVYTGEKAPPPPEAVPEGTIYTCPMDPEIRQVGPGICPICGMALEPELVTLDDGPNHELADMTRRFWVGLALTVPVFVLAMGEHAFGLHLLPQQISSYVQFLFATPVVLWVGLPFFERAWLSLKTRNFNMFTLIGMGTGVAYAYSLVATFLPGLFPHAFHTHGGGVPVYFEAAAVITVLVALGQVLELRARDQTSGAIKALLSLAPKTALRIRADGADEEIALDLVAPGNTLRVRPGEKVPVDGVVTEGRAVVDESLVTGESMPVSKDVGERVIGGTVNSSGAFVMRADKVGRDTVLAQIVQMVAAAQRSRAPIQRLADQVSGWFVPAVVAAAAVAFAVWLVVGPEPSLTFALMAAVSVLIIACPCALGLATPMSIMVGVGRGAQLGVLVKNAEALERMEKVDVVVVDKTGTLTLGKPKVVAVQPLRGHEANDVLRLAASLERASEHPLATALIAEAKARDLALTEPAQVESPAGKGITGTVEGHNVVIGHAAFLGEHGIHTDHLTAAAERYQKDGATAVLVAVDGHAAGVIAVADPVKDTTDAALKRLTDDGVRVVMLTGDNRTTALAVAKRLGIDDVEAEVLPGQKAAVVERLRKEGHVVAMAGDGVNDAPALAVADVGIAMGTGTDIAMESAGITLLKGDLLGICHARALSKATMSNIRRNLVFAFVYNAAGVPIAAGILYPVIGLLLSPMVAAAAMALSSVSVITNALLLRAWRPE</sequence>
<dbReference type="Pfam" id="PF19335">
    <property type="entry name" value="HMBD"/>
    <property type="match status" value="1"/>
</dbReference>
<evidence type="ECO:0000256" key="4">
    <source>
        <dbReference type="ARBA" id="ARBA00022723"/>
    </source>
</evidence>
<dbReference type="Gene3D" id="3.40.50.1000">
    <property type="entry name" value="HAD superfamily/HAD-like"/>
    <property type="match status" value="1"/>
</dbReference>
<feature type="transmembrane region" description="Helical" evidence="10">
    <location>
        <begin position="537"/>
        <end position="559"/>
    </location>
</feature>
<dbReference type="Proteomes" id="UP001241747">
    <property type="component" value="Unassembled WGS sequence"/>
</dbReference>
<dbReference type="SUPFAM" id="SSF81665">
    <property type="entry name" value="Calcium ATPase, transmembrane domain M"/>
    <property type="match status" value="1"/>
</dbReference>
<evidence type="ECO:0000313" key="14">
    <source>
        <dbReference type="Proteomes" id="UP001241747"/>
    </source>
</evidence>
<feature type="domain" description="TRASH" evidence="12">
    <location>
        <begin position="42"/>
        <end position="80"/>
    </location>
</feature>
<evidence type="ECO:0000256" key="9">
    <source>
        <dbReference type="ARBA" id="ARBA00023136"/>
    </source>
</evidence>
<feature type="transmembrane region" description="Helical" evidence="10">
    <location>
        <begin position="384"/>
        <end position="402"/>
    </location>
</feature>
<keyword evidence="9 10" id="KW-0472">Membrane</keyword>
<dbReference type="InterPro" id="IPR023214">
    <property type="entry name" value="HAD_sf"/>
</dbReference>
<dbReference type="InterPro" id="IPR012348">
    <property type="entry name" value="RNR-like"/>
</dbReference>
<dbReference type="InterPro" id="IPR027256">
    <property type="entry name" value="P-typ_ATPase_IB"/>
</dbReference>
<name>A0ABU0LGK0_XANAG</name>
<comment type="subcellular location">
    <subcellularLocation>
        <location evidence="10">Cell membrane</location>
    </subcellularLocation>
    <subcellularLocation>
        <location evidence="1">Endomembrane system</location>
        <topology evidence="1">Multi-pass membrane protein</topology>
    </subcellularLocation>
</comment>
<evidence type="ECO:0000313" key="13">
    <source>
        <dbReference type="EMBL" id="MDQ0506272.1"/>
    </source>
</evidence>
<evidence type="ECO:0000256" key="10">
    <source>
        <dbReference type="RuleBase" id="RU362081"/>
    </source>
</evidence>
<accession>A0ABU0LGK0</accession>
<dbReference type="NCBIfam" id="TIGR01525">
    <property type="entry name" value="ATPase-IB_hvy"/>
    <property type="match status" value="1"/>
</dbReference>
<dbReference type="InterPro" id="IPR023298">
    <property type="entry name" value="ATPase_P-typ_TM_dom_sf"/>
</dbReference>
<feature type="transmembrane region" description="Helical" evidence="10">
    <location>
        <begin position="344"/>
        <end position="364"/>
    </location>
</feature>
<keyword evidence="3 10" id="KW-0812">Transmembrane</keyword>
<dbReference type="InterPro" id="IPR011017">
    <property type="entry name" value="TRASH_dom"/>
</dbReference>
<dbReference type="Gene3D" id="1.10.620.20">
    <property type="entry name" value="Ribonucleotide Reductase, subunit A"/>
    <property type="match status" value="3"/>
</dbReference>
<reference evidence="13 14" key="1">
    <citation type="submission" date="2023-07" db="EMBL/GenBank/DDBJ databases">
        <title>Genomic Encyclopedia of Type Strains, Phase IV (KMG-IV): sequencing the most valuable type-strain genomes for metagenomic binning, comparative biology and taxonomic classification.</title>
        <authorList>
            <person name="Goeker M."/>
        </authorList>
    </citation>
    <scope>NUCLEOTIDE SEQUENCE [LARGE SCALE GENOMIC DNA]</scope>
    <source>
        <strain evidence="13 14">DSM 3770</strain>
    </source>
</reference>
<dbReference type="InterPro" id="IPR044492">
    <property type="entry name" value="P_typ_ATPase_HD_dom"/>
</dbReference>
<dbReference type="PRINTS" id="PR00943">
    <property type="entry name" value="CUATPASE"/>
</dbReference>